<dbReference type="Gene3D" id="3.90.230.10">
    <property type="entry name" value="Creatinase/methionine aminopeptidase superfamily"/>
    <property type="match status" value="1"/>
</dbReference>
<dbReference type="EMBL" id="QWFX01000005">
    <property type="protein sequence ID" value="RIJ33126.1"/>
    <property type="molecule type" value="Genomic_DNA"/>
</dbReference>
<keyword evidence="4" id="KW-0645">Protease</keyword>
<dbReference type="OrthoDB" id="9761809at2"/>
<dbReference type="NCBIfam" id="NF038259">
    <property type="entry name" value="ectoine_DoeA_2"/>
    <property type="match status" value="1"/>
</dbReference>
<sequence length="414" mass="46078">MRQRDDMTFPHEEYVRRLEGLRERMKDRRLDAVVISDPENIMYMTDYQTTGYSFFQALVVPLDGDCYMVTRNMEESNVHARTWVEKTRPFADNGDAIQTLVESFREFGLNNSTIGYERNSYFLPAYQQDRIRSAYTSGRLLDCFGIVEEGRMLKSKAEIEVMKKAAKATEAGMQAGIDAVKAGVTENEIGAAVSSAMFRAGGEPPAVMPYVTSGPRSMIGHATWEGRTVQDGEHVFLEVGGCYRRYHTAMMRTVVLQDQLSSSMESAQRQMIKALRELKNYIQPGLTVSDADKIVRDIVSDGRHGGALITRSGYSIGIAFPPSWDEGYILSLMQGDPQILREGMTFHIIPWVWGVDGDKTVGISDTIYVTEDGCESFFSLEEEFTLKPGKKASSDKPSGDASKSKSSNGQAASA</sequence>
<dbReference type="PANTHER" id="PTHR46112:SF2">
    <property type="entry name" value="XAA-PRO AMINOPEPTIDASE P-RELATED"/>
    <property type="match status" value="1"/>
</dbReference>
<keyword evidence="5" id="KW-1185">Reference proteome</keyword>
<feature type="domain" description="Creatinase N-terminal" evidence="3">
    <location>
        <begin position="17"/>
        <end position="152"/>
    </location>
</feature>
<dbReference type="SUPFAM" id="SSF55920">
    <property type="entry name" value="Creatinase/aminopeptidase"/>
    <property type="match status" value="1"/>
</dbReference>
<feature type="region of interest" description="Disordered" evidence="1">
    <location>
        <begin position="387"/>
        <end position="414"/>
    </location>
</feature>
<dbReference type="InterPro" id="IPR029149">
    <property type="entry name" value="Creatin/AminoP/Spt16_N"/>
</dbReference>
<evidence type="ECO:0000259" key="2">
    <source>
        <dbReference type="Pfam" id="PF00557"/>
    </source>
</evidence>
<dbReference type="InterPro" id="IPR000994">
    <property type="entry name" value="Pept_M24"/>
</dbReference>
<keyword evidence="4" id="KW-0378">Hydrolase</keyword>
<dbReference type="CDD" id="cd01066">
    <property type="entry name" value="APP_MetAP"/>
    <property type="match status" value="1"/>
</dbReference>
<accession>A0A399RN74</accession>
<dbReference type="Pfam" id="PF01321">
    <property type="entry name" value="Creatinase_N"/>
    <property type="match status" value="1"/>
</dbReference>
<dbReference type="GO" id="GO:0004177">
    <property type="term" value="F:aminopeptidase activity"/>
    <property type="evidence" value="ECO:0007669"/>
    <property type="project" value="UniProtKB-KW"/>
</dbReference>
<keyword evidence="4" id="KW-0031">Aminopeptidase</keyword>
<dbReference type="InterPro" id="IPR000587">
    <property type="entry name" value="Creatinase_N"/>
</dbReference>
<evidence type="ECO:0000313" key="4">
    <source>
        <dbReference type="EMBL" id="RIJ33126.1"/>
    </source>
</evidence>
<dbReference type="RefSeq" id="WP_119375204.1">
    <property type="nucleotide sequence ID" value="NZ_QWFX01000005.1"/>
</dbReference>
<dbReference type="InterPro" id="IPR036005">
    <property type="entry name" value="Creatinase/aminopeptidase-like"/>
</dbReference>
<dbReference type="Gene3D" id="3.40.350.10">
    <property type="entry name" value="Creatinase/prolidase N-terminal domain"/>
    <property type="match status" value="1"/>
</dbReference>
<evidence type="ECO:0000259" key="3">
    <source>
        <dbReference type="Pfam" id="PF01321"/>
    </source>
</evidence>
<feature type="compositionally biased region" description="Polar residues" evidence="1">
    <location>
        <begin position="404"/>
        <end position="414"/>
    </location>
</feature>
<dbReference type="Proteomes" id="UP000266385">
    <property type="component" value="Unassembled WGS sequence"/>
</dbReference>
<dbReference type="Pfam" id="PF00557">
    <property type="entry name" value="Peptidase_M24"/>
    <property type="match status" value="1"/>
</dbReference>
<feature type="domain" description="Peptidase M24" evidence="2">
    <location>
        <begin position="161"/>
        <end position="371"/>
    </location>
</feature>
<dbReference type="SUPFAM" id="SSF53092">
    <property type="entry name" value="Creatinase/prolidase N-terminal domain"/>
    <property type="match status" value="1"/>
</dbReference>
<reference evidence="4 5" key="1">
    <citation type="submission" date="2018-08" db="EMBL/GenBank/DDBJ databases">
        <title>Henriciella mobilis sp. nov., isolated from seawater.</title>
        <authorList>
            <person name="Cheng H."/>
            <person name="Wu Y.-H."/>
            <person name="Xu X.-W."/>
            <person name="Guo L.-L."/>
        </authorList>
    </citation>
    <scope>NUCLEOTIDE SEQUENCE [LARGE SCALE GENOMIC DNA]</scope>
    <source>
        <strain evidence="4 5">JN25</strain>
    </source>
</reference>
<proteinExistence type="predicted"/>
<protein>
    <submittedName>
        <fullName evidence="4">Aminopeptidase P family protein</fullName>
    </submittedName>
</protein>
<evidence type="ECO:0000256" key="1">
    <source>
        <dbReference type="SAM" id="MobiDB-lite"/>
    </source>
</evidence>
<gene>
    <name evidence="4" type="ORF">D1223_04595</name>
</gene>
<dbReference type="PANTHER" id="PTHR46112">
    <property type="entry name" value="AMINOPEPTIDASE"/>
    <property type="match status" value="1"/>
</dbReference>
<evidence type="ECO:0000313" key="5">
    <source>
        <dbReference type="Proteomes" id="UP000266385"/>
    </source>
</evidence>
<dbReference type="AlphaFoldDB" id="A0A399RN74"/>
<dbReference type="InterPro" id="IPR050659">
    <property type="entry name" value="Peptidase_M24B"/>
</dbReference>
<comment type="caution">
    <text evidence="4">The sequence shown here is derived from an EMBL/GenBank/DDBJ whole genome shotgun (WGS) entry which is preliminary data.</text>
</comment>
<organism evidence="4 5">
    <name type="scientific">Henriciella mobilis</name>
    <dbReference type="NCBI Taxonomy" id="2305467"/>
    <lineage>
        <taxon>Bacteria</taxon>
        <taxon>Pseudomonadati</taxon>
        <taxon>Pseudomonadota</taxon>
        <taxon>Alphaproteobacteria</taxon>
        <taxon>Hyphomonadales</taxon>
        <taxon>Hyphomonadaceae</taxon>
        <taxon>Henriciella</taxon>
    </lineage>
</organism>
<name>A0A399RN74_9PROT</name>